<sequence>MNSALALKKGISAELFKFRSTFVFWLVILAPAFIPTINLIVFLQRGDEILARGGTAWGNLMQFSTGPSGFLFPFFVFIVALFVNNIEWSSNTWKLIYTQPLSRLNIYFSKLIVFVLMLFLSLILYGSLLVLVGKIVHSTNPDLGFGNPLNLTIHFGNIVRTFLATLGFASIHFYISQKTKNLILPLGIGIGGLISFMILVRGWEYAAYHPYGFHILANGSNNGDTSTLLDNLRPITLSLGLFVIMTTIGAIDALKKRIV</sequence>
<dbReference type="PANTHER" id="PTHR37305">
    <property type="entry name" value="INTEGRAL MEMBRANE PROTEIN-RELATED"/>
    <property type="match status" value="1"/>
</dbReference>
<proteinExistence type="predicted"/>
<keyword evidence="1" id="KW-0472">Membrane</keyword>
<protein>
    <recommendedName>
        <fullName evidence="4">ABC transporter permease</fullName>
    </recommendedName>
</protein>
<dbReference type="CDD" id="cd21809">
    <property type="entry name" value="ABC-2_lan_permease-like"/>
    <property type="match status" value="1"/>
</dbReference>
<reference evidence="2 3" key="1">
    <citation type="submission" date="2016-01" db="EMBL/GenBank/DDBJ databases">
        <title>Genome sequencing of Roseivirga spongicola UST030701-084.</title>
        <authorList>
            <person name="Selvaratnam C."/>
            <person name="Thevarajoo S."/>
            <person name="Goh K.M."/>
            <person name="Ee R."/>
            <person name="Chan K.-G."/>
            <person name="Chong C.S."/>
        </authorList>
    </citation>
    <scope>NUCLEOTIDE SEQUENCE [LARGE SCALE GENOMIC DNA]</scope>
    <source>
        <strain evidence="2 3">UST030701-084</strain>
    </source>
</reference>
<evidence type="ECO:0000313" key="2">
    <source>
        <dbReference type="EMBL" id="KYG74027.1"/>
    </source>
</evidence>
<feature type="transmembrane region" description="Helical" evidence="1">
    <location>
        <begin position="104"/>
        <end position="131"/>
    </location>
</feature>
<keyword evidence="1" id="KW-1133">Transmembrane helix</keyword>
<feature type="transmembrane region" description="Helical" evidence="1">
    <location>
        <begin position="21"/>
        <end position="43"/>
    </location>
</feature>
<organism evidence="2 3">
    <name type="scientific">Roseivirga spongicola</name>
    <dbReference type="NCBI Taxonomy" id="333140"/>
    <lineage>
        <taxon>Bacteria</taxon>
        <taxon>Pseudomonadati</taxon>
        <taxon>Bacteroidota</taxon>
        <taxon>Cytophagia</taxon>
        <taxon>Cytophagales</taxon>
        <taxon>Roseivirgaceae</taxon>
        <taxon>Roseivirga</taxon>
    </lineage>
</organism>
<feature type="transmembrane region" description="Helical" evidence="1">
    <location>
        <begin position="151"/>
        <end position="175"/>
    </location>
</feature>
<keyword evidence="1" id="KW-0812">Transmembrane</keyword>
<dbReference type="Pfam" id="PF12730">
    <property type="entry name" value="ABC2_membrane_4"/>
    <property type="match status" value="1"/>
</dbReference>
<dbReference type="RefSeq" id="WP_068223331.1">
    <property type="nucleotide sequence ID" value="NZ_CP139724.1"/>
</dbReference>
<comment type="caution">
    <text evidence="2">The sequence shown here is derived from an EMBL/GenBank/DDBJ whole genome shotgun (WGS) entry which is preliminary data.</text>
</comment>
<feature type="transmembrane region" description="Helical" evidence="1">
    <location>
        <begin position="182"/>
        <end position="203"/>
    </location>
</feature>
<dbReference type="EMBL" id="LRPC01000028">
    <property type="protein sequence ID" value="KYG74027.1"/>
    <property type="molecule type" value="Genomic_DNA"/>
</dbReference>
<evidence type="ECO:0008006" key="4">
    <source>
        <dbReference type="Google" id="ProtNLM"/>
    </source>
</evidence>
<dbReference type="PANTHER" id="PTHR37305:SF1">
    <property type="entry name" value="MEMBRANE PROTEIN"/>
    <property type="match status" value="1"/>
</dbReference>
<evidence type="ECO:0000313" key="3">
    <source>
        <dbReference type="Proteomes" id="UP000075606"/>
    </source>
</evidence>
<dbReference type="Proteomes" id="UP000075606">
    <property type="component" value="Unassembled WGS sequence"/>
</dbReference>
<evidence type="ECO:0000256" key="1">
    <source>
        <dbReference type="SAM" id="Phobius"/>
    </source>
</evidence>
<accession>A0A150X5L7</accession>
<keyword evidence="3" id="KW-1185">Reference proteome</keyword>
<gene>
    <name evidence="2" type="ORF">AWW68_15310</name>
</gene>
<name>A0A150X5L7_9BACT</name>
<dbReference type="STRING" id="333140.AWW68_15310"/>
<dbReference type="AlphaFoldDB" id="A0A150X5L7"/>
<feature type="transmembrane region" description="Helical" evidence="1">
    <location>
        <begin position="63"/>
        <end position="83"/>
    </location>
</feature>
<feature type="transmembrane region" description="Helical" evidence="1">
    <location>
        <begin position="235"/>
        <end position="254"/>
    </location>
</feature>
<dbReference type="OrthoDB" id="5946463at2"/>